<evidence type="ECO:0000313" key="2">
    <source>
        <dbReference type="EMBL" id="CUP83296.1"/>
    </source>
</evidence>
<feature type="compositionally biased region" description="Basic and acidic residues" evidence="1">
    <location>
        <begin position="1"/>
        <end position="13"/>
    </location>
</feature>
<dbReference type="Proteomes" id="UP000095563">
    <property type="component" value="Unassembled WGS sequence"/>
</dbReference>
<dbReference type="EMBL" id="CZBO01000001">
    <property type="protein sequence ID" value="CUP83296.1"/>
    <property type="molecule type" value="Genomic_DNA"/>
</dbReference>
<organism evidence="2 3">
    <name type="scientific">Clostridium baratii</name>
    <dbReference type="NCBI Taxonomy" id="1561"/>
    <lineage>
        <taxon>Bacteria</taxon>
        <taxon>Bacillati</taxon>
        <taxon>Bacillota</taxon>
        <taxon>Clostridia</taxon>
        <taxon>Eubacteriales</taxon>
        <taxon>Clostridiaceae</taxon>
        <taxon>Clostridium</taxon>
    </lineage>
</organism>
<feature type="region of interest" description="Disordered" evidence="1">
    <location>
        <begin position="1"/>
        <end position="55"/>
    </location>
</feature>
<dbReference type="RefSeq" id="WP_171991953.1">
    <property type="nucleotide sequence ID" value="NZ_CZBO01000001.1"/>
</dbReference>
<sequence>MKTDRTENRRIYSKENYLTNGHKTQNQWSRNRFTDTTKEPGINESGIEAKKRGFY</sequence>
<reference evidence="2 3" key="1">
    <citation type="submission" date="2015-09" db="EMBL/GenBank/DDBJ databases">
        <authorList>
            <consortium name="Pathogen Informatics"/>
        </authorList>
    </citation>
    <scope>NUCLEOTIDE SEQUENCE [LARGE SCALE GENOMIC DNA]</scope>
    <source>
        <strain evidence="2 3">2789STDY5834956</strain>
    </source>
</reference>
<accession>A0A174RGY9</accession>
<name>A0A174RGY9_9CLOT</name>
<evidence type="ECO:0000256" key="1">
    <source>
        <dbReference type="SAM" id="MobiDB-lite"/>
    </source>
</evidence>
<evidence type="ECO:0000313" key="3">
    <source>
        <dbReference type="Proteomes" id="UP000095563"/>
    </source>
</evidence>
<proteinExistence type="predicted"/>
<feature type="compositionally biased region" description="Polar residues" evidence="1">
    <location>
        <begin position="16"/>
        <end position="31"/>
    </location>
</feature>
<dbReference type="AlphaFoldDB" id="A0A174RGY9"/>
<gene>
    <name evidence="2" type="ORF">ERS852568_00964</name>
</gene>
<protein>
    <submittedName>
        <fullName evidence="2">Uncharacterized protein</fullName>
    </submittedName>
</protein>